<evidence type="ECO:0000259" key="2">
    <source>
        <dbReference type="PROSITE" id="PS50158"/>
    </source>
</evidence>
<reference evidence="3" key="1">
    <citation type="journal article" date="2019" name="Sci. Rep.">
        <title>Draft genome of Tanacetum cinerariifolium, the natural source of mosquito coil.</title>
        <authorList>
            <person name="Yamashiro T."/>
            <person name="Shiraishi A."/>
            <person name="Satake H."/>
            <person name="Nakayama K."/>
        </authorList>
    </citation>
    <scope>NUCLEOTIDE SEQUENCE</scope>
</reference>
<keyword evidence="1" id="KW-0479">Metal-binding</keyword>
<sequence>CSFHHNPEMPCRTCTNCNRLGHFAKDCRMGPRTVTQVKATDLTTTRGACFEGGGTDHYKAACPRLNRASRQRGNCQNQAMAIEGGQGHGSN</sequence>
<proteinExistence type="predicted"/>
<accession>A0A699X0W9</accession>
<protein>
    <recommendedName>
        <fullName evidence="2">CCHC-type domain-containing protein</fullName>
    </recommendedName>
</protein>
<gene>
    <name evidence="3" type="ORF">Tci_925681</name>
</gene>
<dbReference type="InterPro" id="IPR001878">
    <property type="entry name" value="Znf_CCHC"/>
</dbReference>
<keyword evidence="1" id="KW-0862">Zinc</keyword>
<keyword evidence="1" id="KW-0863">Zinc-finger</keyword>
<feature type="non-terminal residue" evidence="3">
    <location>
        <position position="91"/>
    </location>
</feature>
<dbReference type="SUPFAM" id="SSF57756">
    <property type="entry name" value="Retrovirus zinc finger-like domains"/>
    <property type="match status" value="1"/>
</dbReference>
<evidence type="ECO:0000256" key="1">
    <source>
        <dbReference type="PROSITE-ProRule" id="PRU00047"/>
    </source>
</evidence>
<organism evidence="3">
    <name type="scientific">Tanacetum cinerariifolium</name>
    <name type="common">Dalmatian daisy</name>
    <name type="synonym">Chrysanthemum cinerariifolium</name>
    <dbReference type="NCBI Taxonomy" id="118510"/>
    <lineage>
        <taxon>Eukaryota</taxon>
        <taxon>Viridiplantae</taxon>
        <taxon>Streptophyta</taxon>
        <taxon>Embryophyta</taxon>
        <taxon>Tracheophyta</taxon>
        <taxon>Spermatophyta</taxon>
        <taxon>Magnoliopsida</taxon>
        <taxon>eudicotyledons</taxon>
        <taxon>Gunneridae</taxon>
        <taxon>Pentapetalae</taxon>
        <taxon>asterids</taxon>
        <taxon>campanulids</taxon>
        <taxon>Asterales</taxon>
        <taxon>Asteraceae</taxon>
        <taxon>Asteroideae</taxon>
        <taxon>Anthemideae</taxon>
        <taxon>Anthemidinae</taxon>
        <taxon>Tanacetum</taxon>
    </lineage>
</organism>
<dbReference type="PROSITE" id="PS50158">
    <property type="entry name" value="ZF_CCHC"/>
    <property type="match status" value="1"/>
</dbReference>
<dbReference type="EMBL" id="BKCJ011797594">
    <property type="protein sequence ID" value="GFD53712.1"/>
    <property type="molecule type" value="Genomic_DNA"/>
</dbReference>
<dbReference type="Pfam" id="PF00098">
    <property type="entry name" value="zf-CCHC"/>
    <property type="match status" value="1"/>
</dbReference>
<dbReference type="AlphaFoldDB" id="A0A699X0W9"/>
<dbReference type="Gene3D" id="4.10.60.10">
    <property type="entry name" value="Zinc finger, CCHC-type"/>
    <property type="match status" value="1"/>
</dbReference>
<dbReference type="InterPro" id="IPR036875">
    <property type="entry name" value="Znf_CCHC_sf"/>
</dbReference>
<name>A0A699X0W9_TANCI</name>
<dbReference type="SMART" id="SM00343">
    <property type="entry name" value="ZnF_C2HC"/>
    <property type="match status" value="2"/>
</dbReference>
<dbReference type="GO" id="GO:0003676">
    <property type="term" value="F:nucleic acid binding"/>
    <property type="evidence" value="ECO:0007669"/>
    <property type="project" value="InterPro"/>
</dbReference>
<dbReference type="GO" id="GO:0008270">
    <property type="term" value="F:zinc ion binding"/>
    <property type="evidence" value="ECO:0007669"/>
    <property type="project" value="UniProtKB-KW"/>
</dbReference>
<feature type="non-terminal residue" evidence="3">
    <location>
        <position position="1"/>
    </location>
</feature>
<evidence type="ECO:0000313" key="3">
    <source>
        <dbReference type="EMBL" id="GFD53712.1"/>
    </source>
</evidence>
<feature type="domain" description="CCHC-type" evidence="2">
    <location>
        <begin position="14"/>
        <end position="28"/>
    </location>
</feature>
<comment type="caution">
    <text evidence="3">The sequence shown here is derived from an EMBL/GenBank/DDBJ whole genome shotgun (WGS) entry which is preliminary data.</text>
</comment>